<protein>
    <submittedName>
        <fullName evidence="1">Uncharacterized protein</fullName>
    </submittedName>
</protein>
<keyword evidence="2" id="KW-1185">Reference proteome</keyword>
<proteinExistence type="predicted"/>
<dbReference type="EMBL" id="JAFBFH010000017">
    <property type="protein sequence ID" value="MBM7715662.1"/>
    <property type="molecule type" value="Genomic_DNA"/>
</dbReference>
<dbReference type="RefSeq" id="WP_205179465.1">
    <property type="nucleotide sequence ID" value="NZ_JAFBFH010000017.1"/>
</dbReference>
<gene>
    <name evidence="1" type="ORF">JOC94_002651</name>
</gene>
<reference evidence="1 2" key="1">
    <citation type="submission" date="2021-01" db="EMBL/GenBank/DDBJ databases">
        <title>Genomic Encyclopedia of Type Strains, Phase IV (KMG-IV): sequencing the most valuable type-strain genomes for metagenomic binning, comparative biology and taxonomic classification.</title>
        <authorList>
            <person name="Goeker M."/>
        </authorList>
    </citation>
    <scope>NUCLEOTIDE SEQUENCE [LARGE SCALE GENOMIC DNA]</scope>
    <source>
        <strain evidence="1 2">DSM 105453</strain>
    </source>
</reference>
<accession>A0ABS2R7N7</accession>
<evidence type="ECO:0000313" key="1">
    <source>
        <dbReference type="EMBL" id="MBM7715662.1"/>
    </source>
</evidence>
<comment type="caution">
    <text evidence="1">The sequence shown here is derived from an EMBL/GenBank/DDBJ whole genome shotgun (WGS) entry which is preliminary data.</text>
</comment>
<evidence type="ECO:0000313" key="2">
    <source>
        <dbReference type="Proteomes" id="UP000823485"/>
    </source>
</evidence>
<sequence length="56" mass="6420">MLFLENAILFLPTPAQIKLFVKEFNLASNSILVLGKKDVFNFFKKNYTKLIALISN</sequence>
<organism evidence="1 2">
    <name type="scientific">Siminovitchia thermophila</name>
    <dbReference type="NCBI Taxonomy" id="1245522"/>
    <lineage>
        <taxon>Bacteria</taxon>
        <taxon>Bacillati</taxon>
        <taxon>Bacillota</taxon>
        <taxon>Bacilli</taxon>
        <taxon>Bacillales</taxon>
        <taxon>Bacillaceae</taxon>
        <taxon>Siminovitchia</taxon>
    </lineage>
</organism>
<dbReference type="Proteomes" id="UP000823485">
    <property type="component" value="Unassembled WGS sequence"/>
</dbReference>
<name>A0ABS2R7N7_9BACI</name>